<dbReference type="Proteomes" id="UP001054945">
    <property type="component" value="Unassembled WGS sequence"/>
</dbReference>
<organism evidence="1 2">
    <name type="scientific">Caerostris extrusa</name>
    <name type="common">Bark spider</name>
    <name type="synonym">Caerostris bankana</name>
    <dbReference type="NCBI Taxonomy" id="172846"/>
    <lineage>
        <taxon>Eukaryota</taxon>
        <taxon>Metazoa</taxon>
        <taxon>Ecdysozoa</taxon>
        <taxon>Arthropoda</taxon>
        <taxon>Chelicerata</taxon>
        <taxon>Arachnida</taxon>
        <taxon>Araneae</taxon>
        <taxon>Araneomorphae</taxon>
        <taxon>Entelegynae</taxon>
        <taxon>Araneoidea</taxon>
        <taxon>Araneidae</taxon>
        <taxon>Caerostris</taxon>
    </lineage>
</organism>
<dbReference type="AlphaFoldDB" id="A0AAV4W144"/>
<comment type="caution">
    <text evidence="1">The sequence shown here is derived from an EMBL/GenBank/DDBJ whole genome shotgun (WGS) entry which is preliminary data.</text>
</comment>
<name>A0AAV4W144_CAEEX</name>
<evidence type="ECO:0008006" key="3">
    <source>
        <dbReference type="Google" id="ProtNLM"/>
    </source>
</evidence>
<reference evidence="1 2" key="1">
    <citation type="submission" date="2021-06" db="EMBL/GenBank/DDBJ databases">
        <title>Caerostris extrusa draft genome.</title>
        <authorList>
            <person name="Kono N."/>
            <person name="Arakawa K."/>
        </authorList>
    </citation>
    <scope>NUCLEOTIDE SEQUENCE [LARGE SCALE GENOMIC DNA]</scope>
</reference>
<evidence type="ECO:0000313" key="1">
    <source>
        <dbReference type="EMBL" id="GIY76465.1"/>
    </source>
</evidence>
<gene>
    <name evidence="1" type="ORF">CEXT_221441</name>
</gene>
<dbReference type="EMBL" id="BPLR01015488">
    <property type="protein sequence ID" value="GIY76465.1"/>
    <property type="molecule type" value="Genomic_DNA"/>
</dbReference>
<keyword evidence="2" id="KW-1185">Reference proteome</keyword>
<evidence type="ECO:0000313" key="2">
    <source>
        <dbReference type="Proteomes" id="UP001054945"/>
    </source>
</evidence>
<proteinExistence type="predicted"/>
<sequence length="84" mass="9496">MGSGRNFLPVLMVPMAYMFLENSVSTNRTEVKTLSKSTKRGEAGCKSLVRFVITLYPNSSKMAPSSFSLYKPQIDTETHWMRLT</sequence>
<accession>A0AAV4W144</accession>
<protein>
    <recommendedName>
        <fullName evidence="3">Secreted protein</fullName>
    </recommendedName>
</protein>